<reference evidence="4" key="2">
    <citation type="submission" date="2021-04" db="EMBL/GenBank/DDBJ databases">
        <authorList>
            <person name="Gilroy R."/>
        </authorList>
    </citation>
    <scope>NUCLEOTIDE SEQUENCE</scope>
    <source>
        <strain evidence="4">Gambia16-554</strain>
    </source>
</reference>
<dbReference type="InterPro" id="IPR003593">
    <property type="entry name" value="AAA+_ATPase"/>
</dbReference>
<protein>
    <submittedName>
        <fullName evidence="4">ABC transporter ATP-binding protein</fullName>
    </submittedName>
</protein>
<evidence type="ECO:0000313" key="4">
    <source>
        <dbReference type="EMBL" id="HIZ85685.1"/>
    </source>
</evidence>
<dbReference type="Pfam" id="PF00005">
    <property type="entry name" value="ABC_tran"/>
    <property type="match status" value="1"/>
</dbReference>
<organism evidence="4 5">
    <name type="scientific">Candidatus Coprenecus stercoravium</name>
    <dbReference type="NCBI Taxonomy" id="2840735"/>
    <lineage>
        <taxon>Bacteria</taxon>
        <taxon>Pseudomonadati</taxon>
        <taxon>Bacteroidota</taxon>
        <taxon>Bacteroidia</taxon>
        <taxon>Bacteroidales</taxon>
        <taxon>Rikenellaceae</taxon>
        <taxon>Rikenellaceae incertae sedis</taxon>
        <taxon>Candidatus Coprenecus</taxon>
    </lineage>
</organism>
<dbReference type="AlphaFoldDB" id="A0A9D2K9Y4"/>
<dbReference type="Gene3D" id="3.40.50.300">
    <property type="entry name" value="P-loop containing nucleotide triphosphate hydrolases"/>
    <property type="match status" value="1"/>
</dbReference>
<dbReference type="Proteomes" id="UP000824115">
    <property type="component" value="Unassembled WGS sequence"/>
</dbReference>
<sequence length="268" mass="30568">MSTTRERIMEFLGHEEKPFLQEGEVIRTEGLTKRFGDFTAVDHISFSVRQGEIFGFLGANGAGKTTAMKILCGLSKPTEGRAVVAGYDLHFNSDVKRLKKVIGYMSQKFSLYENLRVWENIRLFGGIYGMKDRDIAEKTEELLQRLDLTEQRNRMVRDLPLGWKQRLAFSVAIFHEPKVVFLDEPTGGVDPATRRGFWEMIYDAAERGITVFVTTHYMDEAEYCNRVSIMVDGRIEALDSPAALKQRYGASGMDEVFRMLAGRAKREE</sequence>
<feature type="domain" description="ABC transporter" evidence="3">
    <location>
        <begin position="26"/>
        <end position="257"/>
    </location>
</feature>
<gene>
    <name evidence="4" type="ORF">IAC04_04260</name>
</gene>
<dbReference type="InterPro" id="IPR003439">
    <property type="entry name" value="ABC_transporter-like_ATP-bd"/>
</dbReference>
<dbReference type="GO" id="GO:0005524">
    <property type="term" value="F:ATP binding"/>
    <property type="evidence" value="ECO:0007669"/>
    <property type="project" value="UniProtKB-KW"/>
</dbReference>
<dbReference type="InterPro" id="IPR027417">
    <property type="entry name" value="P-loop_NTPase"/>
</dbReference>
<dbReference type="SUPFAM" id="SSF52540">
    <property type="entry name" value="P-loop containing nucleoside triphosphate hydrolases"/>
    <property type="match status" value="1"/>
</dbReference>
<proteinExistence type="predicted"/>
<dbReference type="PROSITE" id="PS50893">
    <property type="entry name" value="ABC_TRANSPORTER_2"/>
    <property type="match status" value="1"/>
</dbReference>
<keyword evidence="1" id="KW-0547">Nucleotide-binding</keyword>
<comment type="caution">
    <text evidence="4">The sequence shown here is derived from an EMBL/GenBank/DDBJ whole genome shotgun (WGS) entry which is preliminary data.</text>
</comment>
<dbReference type="EMBL" id="DXAW01000082">
    <property type="protein sequence ID" value="HIZ85685.1"/>
    <property type="molecule type" value="Genomic_DNA"/>
</dbReference>
<name>A0A9D2K9Y4_9BACT</name>
<dbReference type="SMART" id="SM00382">
    <property type="entry name" value="AAA"/>
    <property type="match status" value="1"/>
</dbReference>
<keyword evidence="2 4" id="KW-0067">ATP-binding</keyword>
<dbReference type="PANTHER" id="PTHR43038">
    <property type="entry name" value="ATP-BINDING CASSETTE, SUB-FAMILY H, MEMBER 1"/>
    <property type="match status" value="1"/>
</dbReference>
<dbReference type="GO" id="GO:0016887">
    <property type="term" value="F:ATP hydrolysis activity"/>
    <property type="evidence" value="ECO:0007669"/>
    <property type="project" value="InterPro"/>
</dbReference>
<evidence type="ECO:0000256" key="1">
    <source>
        <dbReference type="ARBA" id="ARBA00022741"/>
    </source>
</evidence>
<evidence type="ECO:0000256" key="2">
    <source>
        <dbReference type="ARBA" id="ARBA00022840"/>
    </source>
</evidence>
<accession>A0A9D2K9Y4</accession>
<evidence type="ECO:0000313" key="5">
    <source>
        <dbReference type="Proteomes" id="UP000824115"/>
    </source>
</evidence>
<reference evidence="4" key="1">
    <citation type="journal article" date="2021" name="PeerJ">
        <title>Extensive microbial diversity within the chicken gut microbiome revealed by metagenomics and culture.</title>
        <authorList>
            <person name="Gilroy R."/>
            <person name="Ravi A."/>
            <person name="Getino M."/>
            <person name="Pursley I."/>
            <person name="Horton D.L."/>
            <person name="Alikhan N.F."/>
            <person name="Baker D."/>
            <person name="Gharbi K."/>
            <person name="Hall N."/>
            <person name="Watson M."/>
            <person name="Adriaenssens E.M."/>
            <person name="Foster-Nyarko E."/>
            <person name="Jarju S."/>
            <person name="Secka A."/>
            <person name="Antonio M."/>
            <person name="Oren A."/>
            <person name="Chaudhuri R.R."/>
            <person name="La Ragione R."/>
            <person name="Hildebrand F."/>
            <person name="Pallen M.J."/>
        </authorList>
    </citation>
    <scope>NUCLEOTIDE SEQUENCE</scope>
    <source>
        <strain evidence="4">Gambia16-554</strain>
    </source>
</reference>
<evidence type="ECO:0000259" key="3">
    <source>
        <dbReference type="PROSITE" id="PS50893"/>
    </source>
</evidence>
<dbReference type="PANTHER" id="PTHR43038:SF3">
    <property type="entry name" value="ABC TRANSPORTER G FAMILY MEMBER 20 ISOFORM X1"/>
    <property type="match status" value="1"/>
</dbReference>